<comment type="caution">
    <text evidence="3">The sequence shown here is derived from an EMBL/GenBank/DDBJ whole genome shotgun (WGS) entry which is preliminary data.</text>
</comment>
<dbReference type="Pfam" id="PF04542">
    <property type="entry name" value="Sigma70_r2"/>
    <property type="match status" value="1"/>
</dbReference>
<evidence type="ECO:0000259" key="2">
    <source>
        <dbReference type="Pfam" id="PF04542"/>
    </source>
</evidence>
<protein>
    <submittedName>
        <fullName evidence="3">Sigma factor</fullName>
    </submittedName>
</protein>
<feature type="domain" description="RNA polymerase sigma-70 region 2" evidence="2">
    <location>
        <begin position="27"/>
        <end position="60"/>
    </location>
</feature>
<dbReference type="Proteomes" id="UP001597097">
    <property type="component" value="Unassembled WGS sequence"/>
</dbReference>
<reference evidence="4" key="1">
    <citation type="journal article" date="2019" name="Int. J. Syst. Evol. Microbiol.">
        <title>The Global Catalogue of Microorganisms (GCM) 10K type strain sequencing project: providing services to taxonomists for standard genome sequencing and annotation.</title>
        <authorList>
            <consortium name="The Broad Institute Genomics Platform"/>
            <consortium name="The Broad Institute Genome Sequencing Center for Infectious Disease"/>
            <person name="Wu L."/>
            <person name="Ma J."/>
        </authorList>
    </citation>
    <scope>NUCLEOTIDE SEQUENCE [LARGE SCALE GENOMIC DNA]</scope>
    <source>
        <strain evidence="4">CGMCC 1.15399</strain>
    </source>
</reference>
<organism evidence="3 4">
    <name type="scientific">Nonomuraea guangzhouensis</name>
    <dbReference type="NCBI Taxonomy" id="1291555"/>
    <lineage>
        <taxon>Bacteria</taxon>
        <taxon>Bacillati</taxon>
        <taxon>Actinomycetota</taxon>
        <taxon>Actinomycetes</taxon>
        <taxon>Streptosporangiales</taxon>
        <taxon>Streptosporangiaceae</taxon>
        <taxon>Nonomuraea</taxon>
    </lineage>
</organism>
<evidence type="ECO:0000313" key="4">
    <source>
        <dbReference type="Proteomes" id="UP001597097"/>
    </source>
</evidence>
<dbReference type="RefSeq" id="WP_281428797.1">
    <property type="nucleotide sequence ID" value="NZ_JBHUCM010000024.1"/>
</dbReference>
<proteinExistence type="predicted"/>
<dbReference type="SUPFAM" id="SSF88946">
    <property type="entry name" value="Sigma2 domain of RNA polymerase sigma factors"/>
    <property type="match status" value="1"/>
</dbReference>
<keyword evidence="4" id="KW-1185">Reference proteome</keyword>
<sequence>MTGVETHRHVRDDDHPGVHRAFAALGPLLHTAYLLTRDWALAEDLVQTALLKAWVAWVALRGPALGARCQLQLPGHGQARSRRQGDHPHEGLYRQDHRVRTPPGRAYPRRLPLR</sequence>
<name>A0ABW4GEM2_9ACTN</name>
<dbReference type="InterPro" id="IPR013325">
    <property type="entry name" value="RNA_pol_sigma_r2"/>
</dbReference>
<feature type="region of interest" description="Disordered" evidence="1">
    <location>
        <begin position="74"/>
        <end position="114"/>
    </location>
</feature>
<feature type="compositionally biased region" description="Basic and acidic residues" evidence="1">
    <location>
        <begin position="83"/>
        <end position="99"/>
    </location>
</feature>
<evidence type="ECO:0000313" key="3">
    <source>
        <dbReference type="EMBL" id="MFD1541086.1"/>
    </source>
</evidence>
<accession>A0ABW4GEM2</accession>
<dbReference type="EMBL" id="JBHUCM010000024">
    <property type="protein sequence ID" value="MFD1541086.1"/>
    <property type="molecule type" value="Genomic_DNA"/>
</dbReference>
<gene>
    <name evidence="3" type="ORF">ACFSJ0_28810</name>
</gene>
<evidence type="ECO:0000256" key="1">
    <source>
        <dbReference type="SAM" id="MobiDB-lite"/>
    </source>
</evidence>
<dbReference type="Gene3D" id="1.10.1740.10">
    <property type="match status" value="1"/>
</dbReference>
<dbReference type="InterPro" id="IPR007627">
    <property type="entry name" value="RNA_pol_sigma70_r2"/>
</dbReference>